<evidence type="ECO:0000313" key="10">
    <source>
        <dbReference type="EMBL" id="RDV15715.1"/>
    </source>
</evidence>
<dbReference type="OrthoDB" id="9802281at2"/>
<dbReference type="EC" id="4.2.1.51" evidence="2"/>
<keyword evidence="5" id="KW-0584">Phenylalanine biosynthesis</keyword>
<dbReference type="InterPro" id="IPR008242">
    <property type="entry name" value="Chor_mutase/pphenate_deHydtase"/>
</dbReference>
<dbReference type="SUPFAM" id="SSF55021">
    <property type="entry name" value="ACT-like"/>
    <property type="match status" value="1"/>
</dbReference>
<keyword evidence="3" id="KW-0028">Amino-acid biosynthesis</keyword>
<evidence type="ECO:0000256" key="8">
    <source>
        <dbReference type="PIRSR" id="PIRSR001500-2"/>
    </source>
</evidence>
<protein>
    <recommendedName>
        <fullName evidence="2">prephenate dehydratase</fullName>
        <ecNumber evidence="2">4.2.1.51</ecNumber>
    </recommendedName>
</protein>
<accession>A0A3D8LE79</accession>
<feature type="domain" description="Prephenate dehydratase" evidence="9">
    <location>
        <begin position="6"/>
        <end position="184"/>
    </location>
</feature>
<evidence type="ECO:0000256" key="1">
    <source>
        <dbReference type="ARBA" id="ARBA00004741"/>
    </source>
</evidence>
<reference evidence="11" key="1">
    <citation type="submission" date="2018-08" db="EMBL/GenBank/DDBJ databases">
        <authorList>
            <person name="Liu Z.-W."/>
            <person name="Du Z.-J."/>
        </authorList>
    </citation>
    <scope>NUCLEOTIDE SEQUENCE [LARGE SCALE GENOMIC DNA]</scope>
    <source>
        <strain evidence="11">H4X</strain>
    </source>
</reference>
<dbReference type="Pfam" id="PF00800">
    <property type="entry name" value="PDT"/>
    <property type="match status" value="1"/>
</dbReference>
<name>A0A3D8LE79_9BACT</name>
<evidence type="ECO:0000256" key="7">
    <source>
        <dbReference type="ARBA" id="ARBA00047848"/>
    </source>
</evidence>
<dbReference type="PROSITE" id="PS51171">
    <property type="entry name" value="PREPHENATE_DEHYDR_3"/>
    <property type="match status" value="1"/>
</dbReference>
<dbReference type="PIRSF" id="PIRSF001500">
    <property type="entry name" value="Chor_mut_pdt_Ppr"/>
    <property type="match status" value="1"/>
</dbReference>
<dbReference type="Gene3D" id="3.40.190.10">
    <property type="entry name" value="Periplasmic binding protein-like II"/>
    <property type="match status" value="2"/>
</dbReference>
<evidence type="ECO:0000256" key="3">
    <source>
        <dbReference type="ARBA" id="ARBA00022605"/>
    </source>
</evidence>
<dbReference type="Proteomes" id="UP000256708">
    <property type="component" value="Unassembled WGS sequence"/>
</dbReference>
<feature type="site" description="Essential for prephenate dehydratase activity" evidence="8">
    <location>
        <position position="177"/>
    </location>
</feature>
<dbReference type="GO" id="GO:0005737">
    <property type="term" value="C:cytoplasm"/>
    <property type="evidence" value="ECO:0007669"/>
    <property type="project" value="TreeGrafter"/>
</dbReference>
<evidence type="ECO:0000256" key="2">
    <source>
        <dbReference type="ARBA" id="ARBA00013147"/>
    </source>
</evidence>
<evidence type="ECO:0000256" key="4">
    <source>
        <dbReference type="ARBA" id="ARBA00023141"/>
    </source>
</evidence>
<dbReference type="InterPro" id="IPR045865">
    <property type="entry name" value="ACT-like_dom_sf"/>
</dbReference>
<dbReference type="GO" id="GO:0004664">
    <property type="term" value="F:prephenate dehydratase activity"/>
    <property type="evidence" value="ECO:0007669"/>
    <property type="project" value="UniProtKB-EC"/>
</dbReference>
<keyword evidence="11" id="KW-1185">Reference proteome</keyword>
<dbReference type="PROSITE" id="PS00857">
    <property type="entry name" value="PREPHENATE_DEHYDR_1"/>
    <property type="match status" value="1"/>
</dbReference>
<comment type="catalytic activity">
    <reaction evidence="7">
        <text>prephenate + H(+) = 3-phenylpyruvate + CO2 + H2O</text>
        <dbReference type="Rhea" id="RHEA:21648"/>
        <dbReference type="ChEBI" id="CHEBI:15377"/>
        <dbReference type="ChEBI" id="CHEBI:15378"/>
        <dbReference type="ChEBI" id="CHEBI:16526"/>
        <dbReference type="ChEBI" id="CHEBI:18005"/>
        <dbReference type="ChEBI" id="CHEBI:29934"/>
        <dbReference type="EC" id="4.2.1.51"/>
    </reaction>
</comment>
<dbReference type="GO" id="GO:0009094">
    <property type="term" value="P:L-phenylalanine biosynthetic process"/>
    <property type="evidence" value="ECO:0007669"/>
    <property type="project" value="UniProtKB-UniPathway"/>
</dbReference>
<comment type="caution">
    <text evidence="10">The sequence shown here is derived from an EMBL/GenBank/DDBJ whole genome shotgun (WGS) entry which is preliminary data.</text>
</comment>
<dbReference type="AlphaFoldDB" id="A0A3D8LE79"/>
<evidence type="ECO:0000256" key="6">
    <source>
        <dbReference type="ARBA" id="ARBA00023239"/>
    </source>
</evidence>
<proteinExistence type="predicted"/>
<dbReference type="EMBL" id="QRGR01000007">
    <property type="protein sequence ID" value="RDV15715.1"/>
    <property type="molecule type" value="Genomic_DNA"/>
</dbReference>
<dbReference type="PANTHER" id="PTHR21022:SF19">
    <property type="entry name" value="PREPHENATE DEHYDRATASE-RELATED"/>
    <property type="match status" value="1"/>
</dbReference>
<evidence type="ECO:0000259" key="9">
    <source>
        <dbReference type="PROSITE" id="PS51171"/>
    </source>
</evidence>
<evidence type="ECO:0000313" key="11">
    <source>
        <dbReference type="Proteomes" id="UP000256708"/>
    </source>
</evidence>
<comment type="pathway">
    <text evidence="1">Amino-acid biosynthesis; L-phenylalanine biosynthesis; phenylpyruvate from prephenate: step 1/1.</text>
</comment>
<dbReference type="Gene3D" id="3.30.70.260">
    <property type="match status" value="1"/>
</dbReference>
<dbReference type="SUPFAM" id="SSF53850">
    <property type="entry name" value="Periplasmic binding protein-like II"/>
    <property type="match status" value="1"/>
</dbReference>
<organism evidence="10 11">
    <name type="scientific">Pontibacter diazotrophicus</name>
    <dbReference type="NCBI Taxonomy" id="1400979"/>
    <lineage>
        <taxon>Bacteria</taxon>
        <taxon>Pseudomonadati</taxon>
        <taxon>Bacteroidota</taxon>
        <taxon>Cytophagia</taxon>
        <taxon>Cytophagales</taxon>
        <taxon>Hymenobacteraceae</taxon>
        <taxon>Pontibacter</taxon>
    </lineage>
</organism>
<sequence>MTQKLKVAIQGGPASFHEVAAQQYFPQHEVASVPCQSFRQLCEVLEQRKADQAVMAVENTLAGSILPNYNLLHQFNLFVTGELWLPIEQNLMALPGQQLQDLIKVVTHPMALNQCMEFLTQQPQLQLQESHDTADSAKEIREKGLEGVAAIASKQAAALYGLEMLAENIEDRRDNFTRFLVVNREQPQERETYINKATLLLQVSHEGSLADVFSQLHTHDIHVALIQTLPATARSHAHYMVIELEGTSSENLKETIDTLKPLVEYQRLLGLYQKTKYPEHPNPKKKVNSLLQH</sequence>
<dbReference type="InterPro" id="IPR001086">
    <property type="entry name" value="Preph_deHydtase"/>
</dbReference>
<gene>
    <name evidence="10" type="ORF">DXT99_06795</name>
</gene>
<dbReference type="RefSeq" id="WP_115564788.1">
    <property type="nucleotide sequence ID" value="NZ_QRGR01000007.1"/>
</dbReference>
<evidence type="ECO:0000256" key="5">
    <source>
        <dbReference type="ARBA" id="ARBA00023222"/>
    </source>
</evidence>
<dbReference type="InterPro" id="IPR018528">
    <property type="entry name" value="Preph_deHydtase_CS"/>
</dbReference>
<keyword evidence="6" id="KW-0456">Lyase</keyword>
<dbReference type="CDD" id="cd13631">
    <property type="entry name" value="PBP2_Ct-PDT_like"/>
    <property type="match status" value="1"/>
</dbReference>
<dbReference type="UniPathway" id="UPA00121">
    <property type="reaction ID" value="UER00345"/>
</dbReference>
<dbReference type="PANTHER" id="PTHR21022">
    <property type="entry name" value="PREPHENATE DEHYDRATASE P PROTEIN"/>
    <property type="match status" value="1"/>
</dbReference>
<keyword evidence="4" id="KW-0057">Aromatic amino acid biosynthesis</keyword>